<dbReference type="GO" id="GO:0009368">
    <property type="term" value="C:endopeptidase Clp complex"/>
    <property type="evidence" value="ECO:0007669"/>
    <property type="project" value="TreeGrafter"/>
</dbReference>
<accession>A0A120A279</accession>
<keyword evidence="7" id="KW-0175">Coiled coil</keyword>
<evidence type="ECO:0000256" key="6">
    <source>
        <dbReference type="RuleBase" id="RU003567"/>
    </source>
</evidence>
<proteinExistence type="inferred from homology"/>
<sequence length="380" mass="40766">MAKEKKKGEVKLYGEIYPYGINSAADFIARFDEARKGADEVNLLLHTQGGDVQEGTLIYNHIKGCGVKVNVIVAGVSCSMGTVIMMAAAKVYMCENSYMMVHAPKGGCYGTAAEMEKAAKGLRGMEKNFKKVYASKTGKSEKEVEELLVGDNWFTAQEAMDAKLIDGIVEPIATGVTQVSAEELKMQTPKALYSRFAACLEETTEGTEGNGVLKNCNNQKNESEMDKEGLIKKFGLTGVTAQSTDKEIEDAIQVKLDAEKNRADNAEAAMQAANKKRITDTVNAAAKAGKIQAGQTATFMAIGEKSGVEALETVLGGMKPAPSLVEVTRGGAANMAGAANGARADWGWEQWQKEDPRGLEALAKSEPEKFEALYKATFKG</sequence>
<dbReference type="NCBIfam" id="NF045542">
    <property type="entry name" value="Clp_rel_HeadMat"/>
    <property type="match status" value="1"/>
</dbReference>
<dbReference type="Gene3D" id="3.90.226.10">
    <property type="entry name" value="2-enoyl-CoA Hydratase, Chain A, domain 1"/>
    <property type="match status" value="1"/>
</dbReference>
<dbReference type="PANTHER" id="PTHR10381">
    <property type="entry name" value="ATP-DEPENDENT CLP PROTEASE PROTEOLYTIC SUBUNIT"/>
    <property type="match status" value="1"/>
</dbReference>
<dbReference type="PRINTS" id="PR00127">
    <property type="entry name" value="CLPPROTEASEP"/>
</dbReference>
<dbReference type="Proteomes" id="UP000448877">
    <property type="component" value="Unassembled WGS sequence"/>
</dbReference>
<evidence type="ECO:0000256" key="3">
    <source>
        <dbReference type="ARBA" id="ARBA00022670"/>
    </source>
</evidence>
<evidence type="ECO:0000313" key="8">
    <source>
        <dbReference type="EMBL" id="KAA5411929.1"/>
    </source>
</evidence>
<dbReference type="EMBL" id="VVYV01000089">
    <property type="protein sequence ID" value="KAA5411929.1"/>
    <property type="molecule type" value="Genomic_DNA"/>
</dbReference>
<organism evidence="8 9">
    <name type="scientific">Bacteroides cellulosilyticus</name>
    <dbReference type="NCBI Taxonomy" id="246787"/>
    <lineage>
        <taxon>Bacteria</taxon>
        <taxon>Pseudomonadati</taxon>
        <taxon>Bacteroidota</taxon>
        <taxon>Bacteroidia</taxon>
        <taxon>Bacteroidales</taxon>
        <taxon>Bacteroidaceae</taxon>
        <taxon>Bacteroides</taxon>
    </lineage>
</organism>
<dbReference type="InterPro" id="IPR023562">
    <property type="entry name" value="ClpP/TepA"/>
</dbReference>
<dbReference type="InterPro" id="IPR001907">
    <property type="entry name" value="ClpP"/>
</dbReference>
<comment type="caution">
    <text evidence="8">The sequence shown here is derived from an EMBL/GenBank/DDBJ whole genome shotgun (WGS) entry which is preliminary data.</text>
</comment>
<dbReference type="GO" id="GO:0004176">
    <property type="term" value="F:ATP-dependent peptidase activity"/>
    <property type="evidence" value="ECO:0007669"/>
    <property type="project" value="InterPro"/>
</dbReference>
<name>A0A120A279_9BACE</name>
<dbReference type="GO" id="GO:0051117">
    <property type="term" value="F:ATPase binding"/>
    <property type="evidence" value="ECO:0007669"/>
    <property type="project" value="TreeGrafter"/>
</dbReference>
<evidence type="ECO:0000256" key="1">
    <source>
        <dbReference type="ARBA" id="ARBA00007039"/>
    </source>
</evidence>
<keyword evidence="3 8" id="KW-0645">Protease</keyword>
<gene>
    <name evidence="8" type="ORF">F2Y81_27630</name>
</gene>
<dbReference type="GO" id="GO:0006515">
    <property type="term" value="P:protein quality control for misfolded or incompletely synthesized proteins"/>
    <property type="evidence" value="ECO:0007669"/>
    <property type="project" value="TreeGrafter"/>
</dbReference>
<keyword evidence="5" id="KW-0720">Serine protease</keyword>
<evidence type="ECO:0000256" key="5">
    <source>
        <dbReference type="ARBA" id="ARBA00022825"/>
    </source>
</evidence>
<dbReference type="AlphaFoldDB" id="A0A120A279"/>
<keyword evidence="2" id="KW-0963">Cytoplasm</keyword>
<dbReference type="PANTHER" id="PTHR10381:SF70">
    <property type="entry name" value="ATP-DEPENDENT CLP PROTEASE PROTEOLYTIC SUBUNIT"/>
    <property type="match status" value="1"/>
</dbReference>
<dbReference type="CDD" id="cd07016">
    <property type="entry name" value="S14_ClpP_1"/>
    <property type="match status" value="1"/>
</dbReference>
<evidence type="ECO:0000256" key="2">
    <source>
        <dbReference type="ARBA" id="ARBA00022490"/>
    </source>
</evidence>
<protein>
    <recommendedName>
        <fullName evidence="6">ATP-dependent Clp protease proteolytic subunit</fullName>
    </recommendedName>
</protein>
<dbReference type="Pfam" id="PF00574">
    <property type="entry name" value="CLP_protease"/>
    <property type="match status" value="1"/>
</dbReference>
<dbReference type="InterPro" id="IPR029045">
    <property type="entry name" value="ClpP/crotonase-like_dom_sf"/>
</dbReference>
<evidence type="ECO:0000313" key="9">
    <source>
        <dbReference type="Proteomes" id="UP000448877"/>
    </source>
</evidence>
<evidence type="ECO:0000256" key="4">
    <source>
        <dbReference type="ARBA" id="ARBA00022801"/>
    </source>
</evidence>
<feature type="coiled-coil region" evidence="7">
    <location>
        <begin position="213"/>
        <end position="276"/>
    </location>
</feature>
<reference evidence="8 9" key="1">
    <citation type="journal article" date="2019" name="Nat. Med.">
        <title>A library of human gut bacterial isolates paired with longitudinal multiomics data enables mechanistic microbiome research.</title>
        <authorList>
            <person name="Poyet M."/>
            <person name="Groussin M."/>
            <person name="Gibbons S.M."/>
            <person name="Avila-Pacheco J."/>
            <person name="Jiang X."/>
            <person name="Kearney S.M."/>
            <person name="Perrotta A.R."/>
            <person name="Berdy B."/>
            <person name="Zhao S."/>
            <person name="Lieberman T.D."/>
            <person name="Swanson P.K."/>
            <person name="Smith M."/>
            <person name="Roesemann S."/>
            <person name="Alexander J.E."/>
            <person name="Rich S.A."/>
            <person name="Livny J."/>
            <person name="Vlamakis H."/>
            <person name="Clish C."/>
            <person name="Bullock K."/>
            <person name="Deik A."/>
            <person name="Scott J."/>
            <person name="Pierce K.A."/>
            <person name="Xavier R.J."/>
            <person name="Alm E.J."/>
        </authorList>
    </citation>
    <scope>NUCLEOTIDE SEQUENCE [LARGE SCALE GENOMIC DNA]</scope>
    <source>
        <strain evidence="8 9">BIOML-A6</strain>
    </source>
</reference>
<evidence type="ECO:0000256" key="7">
    <source>
        <dbReference type="SAM" id="Coils"/>
    </source>
</evidence>
<dbReference type="GO" id="GO:0004252">
    <property type="term" value="F:serine-type endopeptidase activity"/>
    <property type="evidence" value="ECO:0007669"/>
    <property type="project" value="InterPro"/>
</dbReference>
<keyword evidence="4" id="KW-0378">Hydrolase</keyword>
<comment type="similarity">
    <text evidence="1 6">Belongs to the peptidase S14 family.</text>
</comment>
<dbReference type="RefSeq" id="WP_007215700.1">
    <property type="nucleotide sequence ID" value="NZ_CABMLT010000015.1"/>
</dbReference>
<dbReference type="SUPFAM" id="SSF52096">
    <property type="entry name" value="ClpP/crotonase"/>
    <property type="match status" value="1"/>
</dbReference>